<protein>
    <submittedName>
        <fullName evidence="1">Uncharacterized protein</fullName>
    </submittedName>
</protein>
<name>A0A1Z4M305_9CYAN</name>
<dbReference type="Proteomes" id="UP000218418">
    <property type="component" value="Plasmid plasmid2"/>
</dbReference>
<keyword evidence="2" id="KW-1185">Reference proteome</keyword>
<proteinExistence type="predicted"/>
<evidence type="ECO:0000313" key="2">
    <source>
        <dbReference type="Proteomes" id="UP000218418"/>
    </source>
</evidence>
<evidence type="ECO:0000313" key="1">
    <source>
        <dbReference type="EMBL" id="BAY87860.1"/>
    </source>
</evidence>
<reference evidence="1 2" key="1">
    <citation type="submission" date="2017-06" db="EMBL/GenBank/DDBJ databases">
        <title>Genome sequencing of cyanobaciteial culture collection at National Institute for Environmental Studies (NIES).</title>
        <authorList>
            <person name="Hirose Y."/>
            <person name="Shimura Y."/>
            <person name="Fujisawa T."/>
            <person name="Nakamura Y."/>
            <person name="Kawachi M."/>
        </authorList>
    </citation>
    <scope>NUCLEOTIDE SEQUENCE [LARGE SCALE GENOMIC DNA]</scope>
    <source>
        <strain evidence="1 2">NIES-267</strain>
        <plasmid evidence="2">Plasmid2 dna</plasmid>
    </source>
</reference>
<dbReference type="AlphaFoldDB" id="A0A1Z4M305"/>
<geneLocation type="plasmid" evidence="2">
    <name>Plasmid2 dna</name>
</geneLocation>
<organism evidence="1 2">
    <name type="scientific">Calothrix parasitica NIES-267</name>
    <dbReference type="NCBI Taxonomy" id="1973488"/>
    <lineage>
        <taxon>Bacteria</taxon>
        <taxon>Bacillati</taxon>
        <taxon>Cyanobacteriota</taxon>
        <taxon>Cyanophyceae</taxon>
        <taxon>Nostocales</taxon>
        <taxon>Calotrichaceae</taxon>
        <taxon>Calothrix</taxon>
    </lineage>
</organism>
<keyword evidence="1" id="KW-0614">Plasmid</keyword>
<gene>
    <name evidence="1" type="ORF">NIES267_73840</name>
</gene>
<dbReference type="EMBL" id="AP018229">
    <property type="protein sequence ID" value="BAY87860.1"/>
    <property type="molecule type" value="Genomic_DNA"/>
</dbReference>
<accession>A0A1Z4M305</accession>
<sequence length="102" mass="11641">MAVTQAKDAFGRPILLEEDWYFSGHRSRSDAEKAELARAALEREGREWVEQVVLDGAASITFHHVELVENANQGSETKKSWDGRRKHKCWGTAIGHVYYEPK</sequence>